<dbReference type="InterPro" id="IPR036390">
    <property type="entry name" value="WH_DNA-bd_sf"/>
</dbReference>
<dbReference type="OrthoDB" id="9790747at2"/>
<dbReference type="InterPro" id="IPR011991">
    <property type="entry name" value="ArsR-like_HTH"/>
</dbReference>
<dbReference type="PROSITE" id="PS50987">
    <property type="entry name" value="HTH_ARSR_2"/>
    <property type="match status" value="1"/>
</dbReference>
<evidence type="ECO:0000256" key="1">
    <source>
        <dbReference type="SAM" id="MobiDB-lite"/>
    </source>
</evidence>
<dbReference type="AlphaFoldDB" id="A0A2P7BEH5"/>
<dbReference type="PANTHER" id="PTHR38600:SF2">
    <property type="entry name" value="SLL0088 PROTEIN"/>
    <property type="match status" value="1"/>
</dbReference>
<accession>A0A2P7BEH5</accession>
<dbReference type="CDD" id="cd00090">
    <property type="entry name" value="HTH_ARSR"/>
    <property type="match status" value="1"/>
</dbReference>
<evidence type="ECO:0000313" key="4">
    <source>
        <dbReference type="Proteomes" id="UP000241444"/>
    </source>
</evidence>
<dbReference type="EMBL" id="PGGO01000018">
    <property type="protein sequence ID" value="PSH64870.1"/>
    <property type="molecule type" value="Genomic_DNA"/>
</dbReference>
<dbReference type="PANTHER" id="PTHR38600">
    <property type="entry name" value="TRANSCRIPTIONAL REGULATORY PROTEIN"/>
    <property type="match status" value="1"/>
</dbReference>
<keyword evidence="4" id="KW-1185">Reference proteome</keyword>
<sequence length="134" mass="15350">MVEFQTPHLDAVFHALSDPTRRAILHRLTEGERTVSELATPFNMSLAGASKHIRVLEGAGLVRRHVQGRTHFCQLEAARLAEAQEWLRTYERFWTARLDDLEEILREEDRASARSREQLPSSPAKSEKTSRSTK</sequence>
<feature type="domain" description="HTH arsR-type" evidence="2">
    <location>
        <begin position="1"/>
        <end position="95"/>
    </location>
</feature>
<dbReference type="Gene3D" id="1.10.10.10">
    <property type="entry name" value="Winged helix-like DNA-binding domain superfamily/Winged helix DNA-binding domain"/>
    <property type="match status" value="1"/>
</dbReference>
<protein>
    <submittedName>
        <fullName evidence="3">Transcriptional regulator</fullName>
    </submittedName>
</protein>
<dbReference type="GO" id="GO:0003700">
    <property type="term" value="F:DNA-binding transcription factor activity"/>
    <property type="evidence" value="ECO:0007669"/>
    <property type="project" value="InterPro"/>
</dbReference>
<feature type="region of interest" description="Disordered" evidence="1">
    <location>
        <begin position="109"/>
        <end position="134"/>
    </location>
</feature>
<feature type="compositionally biased region" description="Basic and acidic residues" evidence="1">
    <location>
        <begin position="125"/>
        <end position="134"/>
    </location>
</feature>
<gene>
    <name evidence="3" type="ORF">CU102_20725</name>
</gene>
<dbReference type="InterPro" id="IPR001845">
    <property type="entry name" value="HTH_ArsR_DNA-bd_dom"/>
</dbReference>
<organism evidence="3 4">
    <name type="scientific">Phyllobacterium brassicacearum</name>
    <dbReference type="NCBI Taxonomy" id="314235"/>
    <lineage>
        <taxon>Bacteria</taxon>
        <taxon>Pseudomonadati</taxon>
        <taxon>Pseudomonadota</taxon>
        <taxon>Alphaproteobacteria</taxon>
        <taxon>Hyphomicrobiales</taxon>
        <taxon>Phyllobacteriaceae</taxon>
        <taxon>Phyllobacterium</taxon>
    </lineage>
</organism>
<evidence type="ECO:0000313" key="3">
    <source>
        <dbReference type="EMBL" id="PSH64870.1"/>
    </source>
</evidence>
<comment type="caution">
    <text evidence="3">The sequence shown here is derived from an EMBL/GenBank/DDBJ whole genome shotgun (WGS) entry which is preliminary data.</text>
</comment>
<evidence type="ECO:0000259" key="2">
    <source>
        <dbReference type="PROSITE" id="PS50987"/>
    </source>
</evidence>
<dbReference type="Proteomes" id="UP000241444">
    <property type="component" value="Unassembled WGS sequence"/>
</dbReference>
<dbReference type="Pfam" id="PF12840">
    <property type="entry name" value="HTH_20"/>
    <property type="match status" value="1"/>
</dbReference>
<dbReference type="RefSeq" id="WP_106713004.1">
    <property type="nucleotide sequence ID" value="NZ_PGGO01000018.1"/>
</dbReference>
<dbReference type="NCBIfam" id="NF033788">
    <property type="entry name" value="HTH_metalloreg"/>
    <property type="match status" value="1"/>
</dbReference>
<reference evidence="4" key="1">
    <citation type="submission" date="2017-11" db="EMBL/GenBank/DDBJ databases">
        <authorList>
            <person name="Kuznetsova I."/>
            <person name="Sazanova A."/>
            <person name="Chirak E."/>
            <person name="Safronova V."/>
            <person name="Willems A."/>
        </authorList>
    </citation>
    <scope>NUCLEOTIDE SEQUENCE [LARGE SCALE GENOMIC DNA]</scope>
    <source>
        <strain evidence="4">STM 196</strain>
    </source>
</reference>
<dbReference type="SUPFAM" id="SSF46785">
    <property type="entry name" value="Winged helix' DNA-binding domain"/>
    <property type="match status" value="1"/>
</dbReference>
<dbReference type="InterPro" id="IPR036388">
    <property type="entry name" value="WH-like_DNA-bd_sf"/>
</dbReference>
<dbReference type="PRINTS" id="PR00778">
    <property type="entry name" value="HTHARSR"/>
</dbReference>
<dbReference type="SMART" id="SM00418">
    <property type="entry name" value="HTH_ARSR"/>
    <property type="match status" value="1"/>
</dbReference>
<proteinExistence type="predicted"/>
<name>A0A2P7BEH5_9HYPH</name>